<dbReference type="Proteomes" id="UP000475037">
    <property type="component" value="Unassembled WGS sequence"/>
</dbReference>
<dbReference type="AlphaFoldDB" id="A0A6G1BHB3"/>
<reference evidence="1 2" key="1">
    <citation type="submission" date="2019-11" db="EMBL/GenBank/DDBJ databases">
        <authorList>
            <person name="Yang C."/>
            <person name="Li F."/>
        </authorList>
    </citation>
    <scope>NUCLEOTIDE SEQUENCE [LARGE SCALE GENOMIC DNA]</scope>
    <source>
        <strain evidence="1">KB4526</strain>
        <tissue evidence="1">Muscle</tissue>
    </source>
</reference>
<sequence>RRCTPPRVIREAQSKTMRTSPPPLTVTESITDDNRCWRGCGATGPLLHCWWEAKLGQPRCRTLLQFLIKLNTLQVPGQLRQLSILTLDFGSDHDLTLSCLHGRVHGSIFTTVRTWKPPECPWVDEWVKRTCSAYLTKYFPAFQKRKEPLPFVMTWVSVKDIALSEQSWWQKDKH</sequence>
<evidence type="ECO:0000313" key="2">
    <source>
        <dbReference type="Proteomes" id="UP000475037"/>
    </source>
</evidence>
<feature type="non-terminal residue" evidence="1">
    <location>
        <position position="1"/>
    </location>
</feature>
<feature type="non-terminal residue" evidence="1">
    <location>
        <position position="174"/>
    </location>
</feature>
<organism evidence="1 2">
    <name type="scientific">Crocuta crocuta</name>
    <name type="common">Spotted hyena</name>
    <dbReference type="NCBI Taxonomy" id="9678"/>
    <lineage>
        <taxon>Eukaryota</taxon>
        <taxon>Metazoa</taxon>
        <taxon>Chordata</taxon>
        <taxon>Craniata</taxon>
        <taxon>Vertebrata</taxon>
        <taxon>Euteleostomi</taxon>
        <taxon>Mammalia</taxon>
        <taxon>Eutheria</taxon>
        <taxon>Laurasiatheria</taxon>
        <taxon>Carnivora</taxon>
        <taxon>Feliformia</taxon>
        <taxon>Hyaenidae</taxon>
        <taxon>Crocuta</taxon>
    </lineage>
</organism>
<gene>
    <name evidence="1" type="primary">Pol_24</name>
    <name evidence="1" type="ORF">FOF47_R07431</name>
</gene>
<protein>
    <submittedName>
        <fullName evidence="1">LORF2 protein</fullName>
    </submittedName>
</protein>
<evidence type="ECO:0000313" key="1">
    <source>
        <dbReference type="EMBL" id="KAF0886833.1"/>
    </source>
</evidence>
<dbReference type="EMBL" id="VOAJ01000543">
    <property type="protein sequence ID" value="KAF0886833.1"/>
    <property type="molecule type" value="Genomic_DNA"/>
</dbReference>
<comment type="caution">
    <text evidence="1">The sequence shown here is derived from an EMBL/GenBank/DDBJ whole genome shotgun (WGS) entry which is preliminary data.</text>
</comment>
<name>A0A6G1BHB3_CROCR</name>
<keyword evidence="2" id="KW-1185">Reference proteome</keyword>
<proteinExistence type="predicted"/>
<accession>A0A6G1BHB3</accession>